<dbReference type="InterPro" id="IPR038444">
    <property type="entry name" value="DUF465_sf"/>
</dbReference>
<dbReference type="Gene3D" id="6.10.280.50">
    <property type="match status" value="1"/>
</dbReference>
<protein>
    <submittedName>
        <fullName evidence="1">YdcH family protein</fullName>
    </submittedName>
</protein>
<dbReference type="EMBL" id="JAIGNO010000014">
    <property type="protein sequence ID" value="MBX7483848.1"/>
    <property type="molecule type" value="Genomic_DNA"/>
</dbReference>
<evidence type="ECO:0000313" key="2">
    <source>
        <dbReference type="Proteomes" id="UP000755104"/>
    </source>
</evidence>
<accession>A0ABS7J950</accession>
<organism evidence="1 2">
    <name type="scientific">Qipengyuania qiaonensis</name>
    <dbReference type="NCBI Taxonomy" id="2867240"/>
    <lineage>
        <taxon>Bacteria</taxon>
        <taxon>Pseudomonadati</taxon>
        <taxon>Pseudomonadota</taxon>
        <taxon>Alphaproteobacteria</taxon>
        <taxon>Sphingomonadales</taxon>
        <taxon>Erythrobacteraceae</taxon>
        <taxon>Qipengyuania</taxon>
    </lineage>
</organism>
<proteinExistence type="predicted"/>
<name>A0ABS7J950_9SPHN</name>
<gene>
    <name evidence="1" type="ORF">K3174_15055</name>
</gene>
<dbReference type="RefSeq" id="WP_221560220.1">
    <property type="nucleotide sequence ID" value="NZ_JAIGNO010000014.1"/>
</dbReference>
<keyword evidence="2" id="KW-1185">Reference proteome</keyword>
<dbReference type="InterPro" id="IPR007420">
    <property type="entry name" value="DUF465"/>
</dbReference>
<comment type="caution">
    <text evidence="1">The sequence shown here is derived from an EMBL/GenBank/DDBJ whole genome shotgun (WGS) entry which is preliminary data.</text>
</comment>
<sequence>MQSSHVDALKAKHAGLEARLHQEQIRPSPDIAMIQQIKKQKLRIKEALASC</sequence>
<dbReference type="Pfam" id="PF04325">
    <property type="entry name" value="DUF465"/>
    <property type="match status" value="1"/>
</dbReference>
<dbReference type="Proteomes" id="UP000755104">
    <property type="component" value="Unassembled WGS sequence"/>
</dbReference>
<reference evidence="1 2" key="1">
    <citation type="submission" date="2021-08" db="EMBL/GenBank/DDBJ databases">
        <title>Comparative Genomics Analysis of the Genus Qipengyuania Reveals Extensive Genetic Diversity and Metabolic Versatility, Including the Description of Fifteen Novel Species.</title>
        <authorList>
            <person name="Liu Y."/>
        </authorList>
    </citation>
    <scope>NUCLEOTIDE SEQUENCE [LARGE SCALE GENOMIC DNA]</scope>
    <source>
        <strain evidence="1 2">6D47A</strain>
    </source>
</reference>
<evidence type="ECO:0000313" key="1">
    <source>
        <dbReference type="EMBL" id="MBX7483848.1"/>
    </source>
</evidence>